<gene>
    <name evidence="2" type="ORF">BLNAU_2831</name>
</gene>
<keyword evidence="3" id="KW-1185">Reference proteome</keyword>
<reference evidence="2 3" key="1">
    <citation type="journal article" date="2022" name="bioRxiv">
        <title>Genomics of Preaxostyla Flagellates Illuminates Evolutionary Transitions and the Path Towards Mitochondrial Loss.</title>
        <authorList>
            <person name="Novak L.V.F."/>
            <person name="Treitli S.C."/>
            <person name="Pyrih J."/>
            <person name="Halakuc P."/>
            <person name="Pipaliya S.V."/>
            <person name="Vacek V."/>
            <person name="Brzon O."/>
            <person name="Soukal P."/>
            <person name="Eme L."/>
            <person name="Dacks J.B."/>
            <person name="Karnkowska A."/>
            <person name="Elias M."/>
            <person name="Hampl V."/>
        </authorList>
    </citation>
    <scope>NUCLEOTIDE SEQUENCE [LARGE SCALE GENOMIC DNA]</scope>
    <source>
        <strain evidence="2">NAU3</strain>
        <tissue evidence="2">Gut</tissue>
    </source>
</reference>
<accession>A0ABQ9YEI4</accession>
<protein>
    <submittedName>
        <fullName evidence="2">Uncharacterized protein</fullName>
    </submittedName>
</protein>
<comment type="caution">
    <text evidence="2">The sequence shown here is derived from an EMBL/GenBank/DDBJ whole genome shotgun (WGS) entry which is preliminary data.</text>
</comment>
<feature type="region of interest" description="Disordered" evidence="1">
    <location>
        <begin position="1"/>
        <end position="35"/>
    </location>
</feature>
<sequence length="119" mass="13580">MSLTQLLPTHFPKGRPRLTHATSAEDKEHRYLSHPPTKLFADEQAKGYNVERDKSVRTTNSLSVSLPSLHHEPQLPQREGSCVLPRVRFFSSLLPDDQPLLHMFGLPQIDLSQNWLTLC</sequence>
<evidence type="ECO:0000313" key="3">
    <source>
        <dbReference type="Proteomes" id="UP001281761"/>
    </source>
</evidence>
<proteinExistence type="predicted"/>
<dbReference type="Proteomes" id="UP001281761">
    <property type="component" value="Unassembled WGS sequence"/>
</dbReference>
<dbReference type="EMBL" id="JARBJD010000012">
    <property type="protein sequence ID" value="KAK2962171.1"/>
    <property type="molecule type" value="Genomic_DNA"/>
</dbReference>
<evidence type="ECO:0000313" key="2">
    <source>
        <dbReference type="EMBL" id="KAK2962171.1"/>
    </source>
</evidence>
<evidence type="ECO:0000256" key="1">
    <source>
        <dbReference type="SAM" id="MobiDB-lite"/>
    </source>
</evidence>
<organism evidence="2 3">
    <name type="scientific">Blattamonas nauphoetae</name>
    <dbReference type="NCBI Taxonomy" id="2049346"/>
    <lineage>
        <taxon>Eukaryota</taxon>
        <taxon>Metamonada</taxon>
        <taxon>Preaxostyla</taxon>
        <taxon>Oxymonadida</taxon>
        <taxon>Blattamonas</taxon>
    </lineage>
</organism>
<name>A0ABQ9YEI4_9EUKA</name>